<dbReference type="GO" id="GO:0005886">
    <property type="term" value="C:plasma membrane"/>
    <property type="evidence" value="ECO:0007669"/>
    <property type="project" value="TreeGrafter"/>
</dbReference>
<evidence type="ECO:0000256" key="1">
    <source>
        <dbReference type="ARBA" id="ARBA00023002"/>
    </source>
</evidence>
<dbReference type="PANTHER" id="PTHR11972:SF54">
    <property type="entry name" value="RESPIRATORY BURST OXIDASE HOMOLOG PROTEIN J-RELATED"/>
    <property type="match status" value="1"/>
</dbReference>
<dbReference type="Gene3D" id="3.40.50.80">
    <property type="entry name" value="Nucleotide-binding domain of ferredoxin-NADP reductase (FNR) module"/>
    <property type="match status" value="1"/>
</dbReference>
<keyword evidence="1" id="KW-0560">Oxidoreductase</keyword>
<sequence length="114" mass="13124">MNDVVYLDRSNVIEMYNYLTSVYEEGDPRSAMISVLQSLQHAKTGVDVISGSEIWTHFARPNWRMVFSRLANAHKNSRIGVFYCGTPTLMEQLKDLSAEFSQTTTTRFHFHNES</sequence>
<reference evidence="3" key="2">
    <citation type="submission" date="2018-03" db="EMBL/GenBank/DDBJ databases">
        <title>The Triticum urartu genome reveals the dynamic nature of wheat genome evolution.</title>
        <authorList>
            <person name="Ling H."/>
            <person name="Ma B."/>
            <person name="Shi X."/>
            <person name="Liu H."/>
            <person name="Dong L."/>
            <person name="Sun H."/>
            <person name="Cao Y."/>
            <person name="Gao Q."/>
            <person name="Zheng S."/>
            <person name="Li Y."/>
            <person name="Yu Y."/>
            <person name="Du H."/>
            <person name="Qi M."/>
            <person name="Li Y."/>
            <person name="Yu H."/>
            <person name="Cui Y."/>
            <person name="Wang N."/>
            <person name="Chen C."/>
            <person name="Wu H."/>
            <person name="Zhao Y."/>
            <person name="Zhang J."/>
            <person name="Li Y."/>
            <person name="Zhou W."/>
            <person name="Zhang B."/>
            <person name="Hu W."/>
            <person name="Eijk M."/>
            <person name="Tang J."/>
            <person name="Witsenboer H."/>
            <person name="Zhao S."/>
            <person name="Li Z."/>
            <person name="Zhang A."/>
            <person name="Wang D."/>
            <person name="Liang C."/>
        </authorList>
    </citation>
    <scope>NUCLEOTIDE SEQUENCE [LARGE SCALE GENOMIC DNA]</scope>
    <source>
        <strain evidence="3">cv. G1812</strain>
    </source>
</reference>
<proteinExistence type="predicted"/>
<dbReference type="Proteomes" id="UP000015106">
    <property type="component" value="Chromosome 3"/>
</dbReference>
<protein>
    <recommendedName>
        <fullName evidence="2">Ferric reductase NAD binding domain-containing protein</fullName>
    </recommendedName>
</protein>
<evidence type="ECO:0000313" key="3">
    <source>
        <dbReference type="EnsemblPlants" id="TuG1812G0300004956.01.T01"/>
    </source>
</evidence>
<organism evidence="3 4">
    <name type="scientific">Triticum urartu</name>
    <name type="common">Red wild einkorn</name>
    <name type="synonym">Crithodium urartu</name>
    <dbReference type="NCBI Taxonomy" id="4572"/>
    <lineage>
        <taxon>Eukaryota</taxon>
        <taxon>Viridiplantae</taxon>
        <taxon>Streptophyta</taxon>
        <taxon>Embryophyta</taxon>
        <taxon>Tracheophyta</taxon>
        <taxon>Spermatophyta</taxon>
        <taxon>Magnoliopsida</taxon>
        <taxon>Liliopsida</taxon>
        <taxon>Poales</taxon>
        <taxon>Poaceae</taxon>
        <taxon>BOP clade</taxon>
        <taxon>Pooideae</taxon>
        <taxon>Triticodae</taxon>
        <taxon>Triticeae</taxon>
        <taxon>Triticinae</taxon>
        <taxon>Triticum</taxon>
    </lineage>
</organism>
<reference evidence="4" key="1">
    <citation type="journal article" date="2013" name="Nature">
        <title>Draft genome of the wheat A-genome progenitor Triticum urartu.</title>
        <authorList>
            <person name="Ling H.Q."/>
            <person name="Zhao S."/>
            <person name="Liu D."/>
            <person name="Wang J."/>
            <person name="Sun H."/>
            <person name="Zhang C."/>
            <person name="Fan H."/>
            <person name="Li D."/>
            <person name="Dong L."/>
            <person name="Tao Y."/>
            <person name="Gao C."/>
            <person name="Wu H."/>
            <person name="Li Y."/>
            <person name="Cui Y."/>
            <person name="Guo X."/>
            <person name="Zheng S."/>
            <person name="Wang B."/>
            <person name="Yu K."/>
            <person name="Liang Q."/>
            <person name="Yang W."/>
            <person name="Lou X."/>
            <person name="Chen J."/>
            <person name="Feng M."/>
            <person name="Jian J."/>
            <person name="Zhang X."/>
            <person name="Luo G."/>
            <person name="Jiang Y."/>
            <person name="Liu J."/>
            <person name="Wang Z."/>
            <person name="Sha Y."/>
            <person name="Zhang B."/>
            <person name="Wu H."/>
            <person name="Tang D."/>
            <person name="Shen Q."/>
            <person name="Xue P."/>
            <person name="Zou S."/>
            <person name="Wang X."/>
            <person name="Liu X."/>
            <person name="Wang F."/>
            <person name="Yang Y."/>
            <person name="An X."/>
            <person name="Dong Z."/>
            <person name="Zhang K."/>
            <person name="Zhang X."/>
            <person name="Luo M.C."/>
            <person name="Dvorak J."/>
            <person name="Tong Y."/>
            <person name="Wang J."/>
            <person name="Yang H."/>
            <person name="Li Z."/>
            <person name="Wang D."/>
            <person name="Zhang A."/>
            <person name="Wang J."/>
        </authorList>
    </citation>
    <scope>NUCLEOTIDE SEQUENCE</scope>
    <source>
        <strain evidence="4">cv. G1812</strain>
    </source>
</reference>
<dbReference type="Gramene" id="TuG1812G0300004956.01.T01">
    <property type="protein sequence ID" value="TuG1812G0300004956.01.T01"/>
    <property type="gene ID" value="TuG1812G0300004956.01"/>
</dbReference>
<dbReference type="InterPro" id="IPR039261">
    <property type="entry name" value="FNR_nucleotide-bd"/>
</dbReference>
<accession>A0A8R7PZ20</accession>
<dbReference type="PANTHER" id="PTHR11972">
    <property type="entry name" value="NADPH OXIDASE"/>
    <property type="match status" value="1"/>
</dbReference>
<name>A0A8R7PZ20_TRIUA</name>
<evidence type="ECO:0000259" key="2">
    <source>
        <dbReference type="Pfam" id="PF08030"/>
    </source>
</evidence>
<keyword evidence="4" id="KW-1185">Reference proteome</keyword>
<dbReference type="Pfam" id="PF08030">
    <property type="entry name" value="NAD_binding_6"/>
    <property type="match status" value="1"/>
</dbReference>
<dbReference type="EnsemblPlants" id="TuG1812G0300004956.01.T01">
    <property type="protein sequence ID" value="TuG1812G0300004956.01.T01"/>
    <property type="gene ID" value="TuG1812G0300004956.01"/>
</dbReference>
<dbReference type="InterPro" id="IPR013121">
    <property type="entry name" value="Fe_red_NAD-bd_6"/>
</dbReference>
<dbReference type="GO" id="GO:0016174">
    <property type="term" value="F:NAD(P)H oxidase H2O2-forming activity"/>
    <property type="evidence" value="ECO:0007669"/>
    <property type="project" value="TreeGrafter"/>
</dbReference>
<reference evidence="3" key="3">
    <citation type="submission" date="2022-06" db="UniProtKB">
        <authorList>
            <consortium name="EnsemblPlants"/>
        </authorList>
    </citation>
    <scope>IDENTIFICATION</scope>
</reference>
<evidence type="ECO:0000313" key="4">
    <source>
        <dbReference type="Proteomes" id="UP000015106"/>
    </source>
</evidence>
<feature type="domain" description="Ferric reductase NAD binding" evidence="2">
    <location>
        <begin position="1"/>
        <end position="97"/>
    </location>
</feature>
<dbReference type="InterPro" id="IPR050369">
    <property type="entry name" value="RBOH/FRE"/>
</dbReference>
<dbReference type="AlphaFoldDB" id="A0A8R7PZ20"/>